<protein>
    <submittedName>
        <fullName evidence="3">Cupin domain-containing protein</fullName>
    </submittedName>
</protein>
<evidence type="ECO:0000313" key="4">
    <source>
        <dbReference type="Proteomes" id="UP000280434"/>
    </source>
</evidence>
<dbReference type="RefSeq" id="WP_121277229.1">
    <property type="nucleotide sequence ID" value="NZ_RBZV01000002.1"/>
</dbReference>
<dbReference type="OrthoDB" id="116921at2"/>
<evidence type="ECO:0000256" key="1">
    <source>
        <dbReference type="ARBA" id="ARBA00022723"/>
    </source>
</evidence>
<dbReference type="PANTHER" id="PTHR35848">
    <property type="entry name" value="OXALATE-BINDING PROTEIN"/>
    <property type="match status" value="1"/>
</dbReference>
<dbReference type="GO" id="GO:0046872">
    <property type="term" value="F:metal ion binding"/>
    <property type="evidence" value="ECO:0007669"/>
    <property type="project" value="UniProtKB-KW"/>
</dbReference>
<reference evidence="3 4" key="1">
    <citation type="submission" date="2018-10" db="EMBL/GenBank/DDBJ databases">
        <title>Paraburkholderia sp. 7MK8-2, isolated from soil.</title>
        <authorList>
            <person name="Gao Z.-H."/>
            <person name="Qiu L.-H."/>
        </authorList>
    </citation>
    <scope>NUCLEOTIDE SEQUENCE [LARGE SCALE GENOMIC DNA]</scope>
    <source>
        <strain evidence="3 4">7MK8-2</strain>
    </source>
</reference>
<dbReference type="InterPro" id="IPR011051">
    <property type="entry name" value="RmlC_Cupin_sf"/>
</dbReference>
<dbReference type="InterPro" id="IPR013096">
    <property type="entry name" value="Cupin_2"/>
</dbReference>
<dbReference type="CDD" id="cd02224">
    <property type="entry name" value="cupin_SPO2919-like"/>
    <property type="match status" value="1"/>
</dbReference>
<feature type="domain" description="Cupin type-2" evidence="2">
    <location>
        <begin position="53"/>
        <end position="124"/>
    </location>
</feature>
<name>A0A494XKN0_9BURK</name>
<dbReference type="AlphaFoldDB" id="A0A494XKN0"/>
<dbReference type="PANTHER" id="PTHR35848:SF6">
    <property type="entry name" value="CUPIN TYPE-2 DOMAIN-CONTAINING PROTEIN"/>
    <property type="match status" value="1"/>
</dbReference>
<dbReference type="EMBL" id="RBZV01000002">
    <property type="protein sequence ID" value="RKP51148.1"/>
    <property type="molecule type" value="Genomic_DNA"/>
</dbReference>
<dbReference type="SUPFAM" id="SSF51182">
    <property type="entry name" value="RmlC-like cupins"/>
    <property type="match status" value="1"/>
</dbReference>
<keyword evidence="4" id="KW-1185">Reference proteome</keyword>
<accession>A0A494XKN0</accession>
<evidence type="ECO:0000259" key="2">
    <source>
        <dbReference type="Pfam" id="PF07883"/>
    </source>
</evidence>
<dbReference type="Pfam" id="PF07883">
    <property type="entry name" value="Cupin_2"/>
    <property type="match status" value="1"/>
</dbReference>
<comment type="caution">
    <text evidence="3">The sequence shown here is derived from an EMBL/GenBank/DDBJ whole genome shotgun (WGS) entry which is preliminary data.</text>
</comment>
<proteinExistence type="predicted"/>
<organism evidence="3 4">
    <name type="scientific">Trinickia fusca</name>
    <dbReference type="NCBI Taxonomy" id="2419777"/>
    <lineage>
        <taxon>Bacteria</taxon>
        <taxon>Pseudomonadati</taxon>
        <taxon>Pseudomonadota</taxon>
        <taxon>Betaproteobacteria</taxon>
        <taxon>Burkholderiales</taxon>
        <taxon>Burkholderiaceae</taxon>
        <taxon>Trinickia</taxon>
    </lineage>
</organism>
<dbReference type="InterPro" id="IPR051610">
    <property type="entry name" value="GPI/OXD"/>
</dbReference>
<keyword evidence="1" id="KW-0479">Metal-binding</keyword>
<dbReference type="InterPro" id="IPR014710">
    <property type="entry name" value="RmlC-like_jellyroll"/>
</dbReference>
<gene>
    <name evidence="3" type="ORF">D7S89_08900</name>
</gene>
<dbReference type="Gene3D" id="2.60.120.10">
    <property type="entry name" value="Jelly Rolls"/>
    <property type="match status" value="1"/>
</dbReference>
<evidence type="ECO:0000313" key="3">
    <source>
        <dbReference type="EMBL" id="RKP51148.1"/>
    </source>
</evidence>
<sequence>MNPTKPIINIADVEVTPLPQLFAPPESMADRYEPRMGAIGPRIGAQKLGYNITALAPGKRAFPFHNHRINEEMFFVIDGTGEIRIGEHTYAIRAGDVIACPPGGAEAAHQIINTGTQELRYLAVSTKIFPEVAEYPDSKKFGVLAEFAGQPGEPPKLFRFVSRESEAIGYWEDN</sequence>
<dbReference type="Proteomes" id="UP000280434">
    <property type="component" value="Unassembled WGS sequence"/>
</dbReference>